<gene>
    <name evidence="1" type="ORF">CLV39_0694</name>
</gene>
<dbReference type="PANTHER" id="PTHR35602:SF3">
    <property type="entry name" value="ESTERASE YQIA"/>
    <property type="match status" value="1"/>
</dbReference>
<dbReference type="Gene3D" id="3.40.50.1820">
    <property type="entry name" value="alpha/beta hydrolase"/>
    <property type="match status" value="1"/>
</dbReference>
<dbReference type="InterPro" id="IPR029058">
    <property type="entry name" value="AB_hydrolase_fold"/>
</dbReference>
<dbReference type="Proteomes" id="UP000280842">
    <property type="component" value="Unassembled WGS sequence"/>
</dbReference>
<dbReference type="SUPFAM" id="SSF53474">
    <property type="entry name" value="alpha/beta-Hydrolases"/>
    <property type="match status" value="1"/>
</dbReference>
<organism evidence="1 2">
    <name type="scientific">Hydrogenothermus marinus</name>
    <dbReference type="NCBI Taxonomy" id="133270"/>
    <lineage>
        <taxon>Bacteria</taxon>
        <taxon>Pseudomonadati</taxon>
        <taxon>Aquificota</taxon>
        <taxon>Aquificia</taxon>
        <taxon>Aquificales</taxon>
        <taxon>Hydrogenothermaceae</taxon>
        <taxon>Hydrogenothermus</taxon>
    </lineage>
</organism>
<keyword evidence="2" id="KW-1185">Reference proteome</keyword>
<accession>A0A3M0BIM5</accession>
<dbReference type="OrthoDB" id="9803916at2"/>
<evidence type="ECO:0000313" key="2">
    <source>
        <dbReference type="Proteomes" id="UP000280842"/>
    </source>
</evidence>
<dbReference type="RefSeq" id="WP_121922835.1">
    <property type="nucleotide sequence ID" value="NZ_REFO01000011.1"/>
</dbReference>
<dbReference type="EMBL" id="REFO01000011">
    <property type="protein sequence ID" value="RMA97041.1"/>
    <property type="molecule type" value="Genomic_DNA"/>
</dbReference>
<name>A0A3M0BIM5_9AQUI</name>
<dbReference type="AlphaFoldDB" id="A0A3M0BIM5"/>
<protein>
    <recommendedName>
        <fullName evidence="3">Esterase</fullName>
    </recommendedName>
</protein>
<evidence type="ECO:0000313" key="1">
    <source>
        <dbReference type="EMBL" id="RMA97041.1"/>
    </source>
</evidence>
<sequence length="188" mass="21917">MKILYIHGFNSAGYGDKINHLKNDFGAENIIAPTLPYDPEKAMKQLEFLTEAIKDKDKLWIFGTSLGGFYALYLADKYKVPAVLINPSTDPYTSLKDQVGPQVNYKSNEKYEFTEKHLESLKKYYVNNLENLKDFVYVYLDEEDELLDSKKTKEYFEKNGIYVKMYPGGNHRFIHMPELIQDIKTKMV</sequence>
<reference evidence="1 2" key="1">
    <citation type="submission" date="2018-10" db="EMBL/GenBank/DDBJ databases">
        <title>Genomic Encyclopedia of Archaeal and Bacterial Type Strains, Phase II (KMG-II): from individual species to whole genera.</title>
        <authorList>
            <person name="Goeker M."/>
        </authorList>
    </citation>
    <scope>NUCLEOTIDE SEQUENCE [LARGE SCALE GENOMIC DNA]</scope>
    <source>
        <strain evidence="1 2">VM1</strain>
    </source>
</reference>
<proteinExistence type="predicted"/>
<dbReference type="InterPro" id="IPR008886">
    <property type="entry name" value="UPF0227/Esterase_YqiA"/>
</dbReference>
<dbReference type="PANTHER" id="PTHR35602">
    <property type="entry name" value="ESTERASE YQIA-RELATED"/>
    <property type="match status" value="1"/>
</dbReference>
<dbReference type="Pfam" id="PF05728">
    <property type="entry name" value="UPF0227"/>
    <property type="match status" value="1"/>
</dbReference>
<evidence type="ECO:0008006" key="3">
    <source>
        <dbReference type="Google" id="ProtNLM"/>
    </source>
</evidence>
<comment type="caution">
    <text evidence="1">The sequence shown here is derived from an EMBL/GenBank/DDBJ whole genome shotgun (WGS) entry which is preliminary data.</text>
</comment>